<evidence type="ECO:0000256" key="1">
    <source>
        <dbReference type="ARBA" id="ARBA00004273"/>
    </source>
</evidence>
<sequence>METAADLQRQNLCGSASSAEKSDFEDLDMFASSREQRFRVFASLEFEGQLYMTPRDFLESVTTDEPRHSKKWRSLSRQDLNQLLLDTPPVWKGSSRFFRTLGEKVYNAMSSDPLHSGTWKCLQLSSTDMAIMYCLTGSVHETLQDGNQGKHRVTKRGPALSYPMFTLVTGDLGIVGRWRAVCVTALQRPNSDAVAIRIVVGIAAASLCVTVPLCRSDFGSDVIC</sequence>
<keyword evidence="5" id="KW-1185">Reference proteome</keyword>
<dbReference type="Proteomes" id="UP001176940">
    <property type="component" value="Unassembled WGS sequence"/>
</dbReference>
<dbReference type="PANTHER" id="PTHR12294:SF10">
    <property type="entry name" value="CALCIUM UPTAKE PROTEIN 3, MITOCHONDRIAL"/>
    <property type="match status" value="1"/>
</dbReference>
<organism evidence="4 5">
    <name type="scientific">Ranitomeya imitator</name>
    <name type="common">mimic poison frog</name>
    <dbReference type="NCBI Taxonomy" id="111125"/>
    <lineage>
        <taxon>Eukaryota</taxon>
        <taxon>Metazoa</taxon>
        <taxon>Chordata</taxon>
        <taxon>Craniata</taxon>
        <taxon>Vertebrata</taxon>
        <taxon>Euteleostomi</taxon>
        <taxon>Amphibia</taxon>
        <taxon>Batrachia</taxon>
        <taxon>Anura</taxon>
        <taxon>Neobatrachia</taxon>
        <taxon>Hyloidea</taxon>
        <taxon>Dendrobatidae</taxon>
        <taxon>Dendrobatinae</taxon>
        <taxon>Ranitomeya</taxon>
    </lineage>
</organism>
<evidence type="ECO:0000313" key="5">
    <source>
        <dbReference type="Proteomes" id="UP001176940"/>
    </source>
</evidence>
<keyword evidence="2" id="KW-0677">Repeat</keyword>
<gene>
    <name evidence="4" type="ORF">RIMI_LOCUS12404805</name>
</gene>
<comment type="subcellular location">
    <subcellularLocation>
        <location evidence="1">Mitochondrion inner membrane</location>
    </subcellularLocation>
</comment>
<evidence type="ECO:0000256" key="2">
    <source>
        <dbReference type="ARBA" id="ARBA00022737"/>
    </source>
</evidence>
<keyword evidence="3" id="KW-0472">Membrane</keyword>
<dbReference type="InterPro" id="IPR039800">
    <property type="entry name" value="MICU1/2/3"/>
</dbReference>
<evidence type="ECO:0000313" key="4">
    <source>
        <dbReference type="EMBL" id="CAJ0948991.1"/>
    </source>
</evidence>
<name>A0ABN9LUS0_9NEOB</name>
<protein>
    <submittedName>
        <fullName evidence="4">Uncharacterized protein</fullName>
    </submittedName>
</protein>
<accession>A0ABN9LUS0</accession>
<proteinExistence type="predicted"/>
<comment type="caution">
    <text evidence="4">The sequence shown here is derived from an EMBL/GenBank/DDBJ whole genome shotgun (WGS) entry which is preliminary data.</text>
</comment>
<reference evidence="4" key="1">
    <citation type="submission" date="2023-07" db="EMBL/GenBank/DDBJ databases">
        <authorList>
            <person name="Stuckert A."/>
        </authorList>
    </citation>
    <scope>NUCLEOTIDE SEQUENCE</scope>
</reference>
<evidence type="ECO:0000256" key="3">
    <source>
        <dbReference type="ARBA" id="ARBA00023136"/>
    </source>
</evidence>
<dbReference type="PANTHER" id="PTHR12294">
    <property type="entry name" value="EF HAND DOMAIN FAMILY A1,A2-RELATED"/>
    <property type="match status" value="1"/>
</dbReference>
<dbReference type="EMBL" id="CAUEEQ010029384">
    <property type="protein sequence ID" value="CAJ0948991.1"/>
    <property type="molecule type" value="Genomic_DNA"/>
</dbReference>